<evidence type="ECO:0000313" key="2">
    <source>
        <dbReference type="EMBL" id="OGG90621.1"/>
    </source>
</evidence>
<evidence type="ECO:0000259" key="1">
    <source>
        <dbReference type="Pfam" id="PF13847"/>
    </source>
</evidence>
<protein>
    <recommendedName>
        <fullName evidence="1">Methyltransferase domain-containing protein</fullName>
    </recommendedName>
</protein>
<dbReference type="AlphaFoldDB" id="A0A1F6FXP5"/>
<dbReference type="CDD" id="cd02440">
    <property type="entry name" value="AdoMet_MTases"/>
    <property type="match status" value="1"/>
</dbReference>
<proteinExistence type="predicted"/>
<feature type="domain" description="Methyltransferase" evidence="1">
    <location>
        <begin position="27"/>
        <end position="158"/>
    </location>
</feature>
<dbReference type="SUPFAM" id="SSF53335">
    <property type="entry name" value="S-adenosyl-L-methionine-dependent methyltransferases"/>
    <property type="match status" value="1"/>
</dbReference>
<dbReference type="EMBL" id="MFMZ01000037">
    <property type="protein sequence ID" value="OGG90621.1"/>
    <property type="molecule type" value="Genomic_DNA"/>
</dbReference>
<dbReference type="InterPro" id="IPR029063">
    <property type="entry name" value="SAM-dependent_MTases_sf"/>
</dbReference>
<dbReference type="STRING" id="1798564.A3H55_00475"/>
<evidence type="ECO:0000313" key="3">
    <source>
        <dbReference type="Proteomes" id="UP000177998"/>
    </source>
</evidence>
<dbReference type="Proteomes" id="UP000177998">
    <property type="component" value="Unassembled WGS sequence"/>
</dbReference>
<gene>
    <name evidence="2" type="ORF">A3H55_00475</name>
</gene>
<sequence length="187" mass="20749">MGDKKFPGGREILDAYGLLIRQLGICSGAKVADLGCGTTGYFAFQAAQEIGETGIVYAVDILKLILRNIENRAKMLGLNNIKTIWSNLEDYGATEVHDGSVDYAFLISVLFQNKKPETILRESARIMRRGGRLLVVDWKRGRFPFGPPAEMKIAQEKVRELALGAGLKEIKEISAGKFHYGIIFEKL</sequence>
<dbReference type="Pfam" id="PF13847">
    <property type="entry name" value="Methyltransf_31"/>
    <property type="match status" value="1"/>
</dbReference>
<organism evidence="2 3">
    <name type="scientific">Candidatus Kuenenbacteria bacterium RIFCSPLOWO2_02_FULL_42_16</name>
    <dbReference type="NCBI Taxonomy" id="1798564"/>
    <lineage>
        <taxon>Bacteria</taxon>
        <taxon>Candidatus Kueneniibacteriota</taxon>
    </lineage>
</organism>
<dbReference type="InterPro" id="IPR025714">
    <property type="entry name" value="Methyltranfer_dom"/>
</dbReference>
<accession>A0A1F6FXP5</accession>
<dbReference type="Gene3D" id="3.40.50.150">
    <property type="entry name" value="Vaccinia Virus protein VP39"/>
    <property type="match status" value="1"/>
</dbReference>
<name>A0A1F6FXP5_9BACT</name>
<reference evidence="2 3" key="1">
    <citation type="journal article" date="2016" name="Nat. Commun.">
        <title>Thousands of microbial genomes shed light on interconnected biogeochemical processes in an aquifer system.</title>
        <authorList>
            <person name="Anantharaman K."/>
            <person name="Brown C.T."/>
            <person name="Hug L.A."/>
            <person name="Sharon I."/>
            <person name="Castelle C.J."/>
            <person name="Probst A.J."/>
            <person name="Thomas B.C."/>
            <person name="Singh A."/>
            <person name="Wilkins M.J."/>
            <person name="Karaoz U."/>
            <person name="Brodie E.L."/>
            <person name="Williams K.H."/>
            <person name="Hubbard S.S."/>
            <person name="Banfield J.F."/>
        </authorList>
    </citation>
    <scope>NUCLEOTIDE SEQUENCE [LARGE SCALE GENOMIC DNA]</scope>
</reference>
<comment type="caution">
    <text evidence="2">The sequence shown here is derived from an EMBL/GenBank/DDBJ whole genome shotgun (WGS) entry which is preliminary data.</text>
</comment>